<evidence type="ECO:0000256" key="7">
    <source>
        <dbReference type="ARBA" id="ARBA00047943"/>
    </source>
</evidence>
<dbReference type="PANTHER" id="PTHR43675">
    <property type="entry name" value="ARSENITE METHYLTRANSFERASE"/>
    <property type="match status" value="1"/>
</dbReference>
<evidence type="ECO:0000313" key="10">
    <source>
        <dbReference type="EMBL" id="OGE35060.1"/>
    </source>
</evidence>
<dbReference type="Proteomes" id="UP000179051">
    <property type="component" value="Unassembled WGS sequence"/>
</dbReference>
<organism evidence="10 11">
    <name type="scientific">Candidatus Daviesbacteria bacterium RIFCSPHIGHO2_12_FULL_37_16</name>
    <dbReference type="NCBI Taxonomy" id="1797778"/>
    <lineage>
        <taxon>Bacteria</taxon>
        <taxon>Candidatus Daviesiibacteriota</taxon>
    </lineage>
</organism>
<dbReference type="InterPro" id="IPR025714">
    <property type="entry name" value="Methyltranfer_dom"/>
</dbReference>
<comment type="catalytic activity">
    <reaction evidence="7">
        <text>arsenic triglutathione + 2 [thioredoxin]-dithiol + 2 S-adenosyl-L-methionine + H2O = dimethylarsinous acid + 2 [thioredoxin]-disulfide + 3 glutathione + 2 S-adenosyl-L-homocysteine + 2 H(+)</text>
        <dbReference type="Rhea" id="RHEA:69464"/>
        <dbReference type="Rhea" id="RHEA-COMP:10698"/>
        <dbReference type="Rhea" id="RHEA-COMP:10700"/>
        <dbReference type="ChEBI" id="CHEBI:15377"/>
        <dbReference type="ChEBI" id="CHEBI:15378"/>
        <dbReference type="ChEBI" id="CHEBI:23808"/>
        <dbReference type="ChEBI" id="CHEBI:29950"/>
        <dbReference type="ChEBI" id="CHEBI:50058"/>
        <dbReference type="ChEBI" id="CHEBI:57856"/>
        <dbReference type="ChEBI" id="CHEBI:57925"/>
        <dbReference type="ChEBI" id="CHEBI:59789"/>
        <dbReference type="ChEBI" id="CHEBI:183640"/>
        <dbReference type="EC" id="2.1.1.137"/>
    </reaction>
</comment>
<comment type="catalytic activity">
    <reaction evidence="6">
        <text>arsenic triglutathione + [thioredoxin]-dithiol + S-adenosyl-L-methionine + 2 H2O = methylarsonous acid + [thioredoxin]-disulfide + 3 glutathione + S-adenosyl-L-homocysteine + H(+)</text>
        <dbReference type="Rhea" id="RHEA:69460"/>
        <dbReference type="Rhea" id="RHEA-COMP:10698"/>
        <dbReference type="Rhea" id="RHEA-COMP:10700"/>
        <dbReference type="ChEBI" id="CHEBI:15377"/>
        <dbReference type="ChEBI" id="CHEBI:15378"/>
        <dbReference type="ChEBI" id="CHEBI:17826"/>
        <dbReference type="ChEBI" id="CHEBI:29950"/>
        <dbReference type="ChEBI" id="CHEBI:50058"/>
        <dbReference type="ChEBI" id="CHEBI:57856"/>
        <dbReference type="ChEBI" id="CHEBI:57925"/>
        <dbReference type="ChEBI" id="CHEBI:59789"/>
        <dbReference type="ChEBI" id="CHEBI:183640"/>
        <dbReference type="EC" id="2.1.1.137"/>
    </reaction>
</comment>
<dbReference type="PANTHER" id="PTHR43675:SF8">
    <property type="entry name" value="ARSENITE METHYLTRANSFERASE"/>
    <property type="match status" value="1"/>
</dbReference>
<accession>A0A1F5K2P5</accession>
<comment type="caution">
    <text evidence="10">The sequence shown here is derived from an EMBL/GenBank/DDBJ whole genome shotgun (WGS) entry which is preliminary data.</text>
</comment>
<dbReference type="InterPro" id="IPR029063">
    <property type="entry name" value="SAM-dependent_MTases_sf"/>
</dbReference>
<evidence type="ECO:0000256" key="8">
    <source>
        <dbReference type="ARBA" id="ARBA00048428"/>
    </source>
</evidence>
<protein>
    <recommendedName>
        <fullName evidence="5">Arsenite methyltransferase</fullName>
        <ecNumber evidence="4">2.1.1.137</ecNumber>
    </recommendedName>
</protein>
<dbReference type="AlphaFoldDB" id="A0A1F5K2P5"/>
<evidence type="ECO:0000256" key="5">
    <source>
        <dbReference type="ARBA" id="ARBA00034545"/>
    </source>
</evidence>
<name>A0A1F5K2P5_9BACT</name>
<dbReference type="Gene3D" id="3.40.50.150">
    <property type="entry name" value="Vaccinia Virus protein VP39"/>
    <property type="match status" value="1"/>
</dbReference>
<evidence type="ECO:0000256" key="6">
    <source>
        <dbReference type="ARBA" id="ARBA00047941"/>
    </source>
</evidence>
<comment type="similarity">
    <text evidence="3">Belongs to the methyltransferase superfamily. Arsenite methyltransferase family.</text>
</comment>
<dbReference type="Pfam" id="PF13847">
    <property type="entry name" value="Methyltransf_31"/>
    <property type="match status" value="1"/>
</dbReference>
<dbReference type="InterPro" id="IPR026669">
    <property type="entry name" value="Arsenite_MeTrfase-like"/>
</dbReference>
<dbReference type="EMBL" id="MFDF01000019">
    <property type="protein sequence ID" value="OGE35060.1"/>
    <property type="molecule type" value="Genomic_DNA"/>
</dbReference>
<evidence type="ECO:0000256" key="1">
    <source>
        <dbReference type="ARBA" id="ARBA00022679"/>
    </source>
</evidence>
<dbReference type="SUPFAM" id="SSF53335">
    <property type="entry name" value="S-adenosyl-L-methionine-dependent methyltransferases"/>
    <property type="match status" value="1"/>
</dbReference>
<comment type="catalytic activity">
    <reaction evidence="8">
        <text>arsenic triglutathione + 3 [thioredoxin]-dithiol + 3 S-adenosyl-L-methionine = trimethylarsine + 3 [thioredoxin]-disulfide + 3 glutathione + 3 S-adenosyl-L-homocysteine + 3 H(+)</text>
        <dbReference type="Rhea" id="RHEA:69432"/>
        <dbReference type="Rhea" id="RHEA-COMP:10698"/>
        <dbReference type="Rhea" id="RHEA-COMP:10700"/>
        <dbReference type="ChEBI" id="CHEBI:15378"/>
        <dbReference type="ChEBI" id="CHEBI:27130"/>
        <dbReference type="ChEBI" id="CHEBI:29950"/>
        <dbReference type="ChEBI" id="CHEBI:50058"/>
        <dbReference type="ChEBI" id="CHEBI:57856"/>
        <dbReference type="ChEBI" id="CHEBI:57925"/>
        <dbReference type="ChEBI" id="CHEBI:59789"/>
        <dbReference type="ChEBI" id="CHEBI:183640"/>
        <dbReference type="EC" id="2.1.1.137"/>
    </reaction>
</comment>
<proteinExistence type="inferred from homology"/>
<evidence type="ECO:0000256" key="2">
    <source>
        <dbReference type="ARBA" id="ARBA00022691"/>
    </source>
</evidence>
<evidence type="ECO:0000313" key="11">
    <source>
        <dbReference type="Proteomes" id="UP000179051"/>
    </source>
</evidence>
<evidence type="ECO:0000256" key="4">
    <source>
        <dbReference type="ARBA" id="ARBA00034521"/>
    </source>
</evidence>
<gene>
    <name evidence="10" type="ORF">A3E66_04550</name>
</gene>
<reference evidence="10 11" key="1">
    <citation type="journal article" date="2016" name="Nat. Commun.">
        <title>Thousands of microbial genomes shed light on interconnected biogeochemical processes in an aquifer system.</title>
        <authorList>
            <person name="Anantharaman K."/>
            <person name="Brown C.T."/>
            <person name="Hug L.A."/>
            <person name="Sharon I."/>
            <person name="Castelle C.J."/>
            <person name="Probst A.J."/>
            <person name="Thomas B.C."/>
            <person name="Singh A."/>
            <person name="Wilkins M.J."/>
            <person name="Karaoz U."/>
            <person name="Brodie E.L."/>
            <person name="Williams K.H."/>
            <person name="Hubbard S.S."/>
            <person name="Banfield J.F."/>
        </authorList>
    </citation>
    <scope>NUCLEOTIDE SEQUENCE [LARGE SCALE GENOMIC DNA]</scope>
</reference>
<dbReference type="CDD" id="cd02440">
    <property type="entry name" value="AdoMet_MTases"/>
    <property type="match status" value="1"/>
</dbReference>
<sequence length="265" mass="28848">MVMIAQLKDPRKLKQHITQAVCQMYRQVSNNPNLGFHFPVGKKALLAVGYPKQLIDKLPGSATESFAGVGYHFQTDVIKPGMRVLDIGFGSGTDLLIASKLVGPAGQVVGIDITDAMIEKAKKAIASNGFGNTYVLKAEADKLPFTAGTFDVVISNGVINLVLNKRKAFSEIFRVLKKGGILSFADIVLGKSISEESRQNPKLWAECVVGAMLEEQYLNLIKNAGFKNTQIVQSLDYFTNSSSENTREVAKQYQAHTAVIKAVKP</sequence>
<dbReference type="GO" id="GO:0030791">
    <property type="term" value="F:arsenite methyltransferase activity"/>
    <property type="evidence" value="ECO:0007669"/>
    <property type="project" value="UniProtKB-EC"/>
</dbReference>
<keyword evidence="1" id="KW-0808">Transferase</keyword>
<dbReference type="EC" id="2.1.1.137" evidence="4"/>
<keyword evidence="2" id="KW-0949">S-adenosyl-L-methionine</keyword>
<evidence type="ECO:0000256" key="3">
    <source>
        <dbReference type="ARBA" id="ARBA00034487"/>
    </source>
</evidence>
<evidence type="ECO:0000259" key="9">
    <source>
        <dbReference type="Pfam" id="PF13847"/>
    </source>
</evidence>
<feature type="domain" description="Methyltransferase" evidence="9">
    <location>
        <begin position="78"/>
        <end position="225"/>
    </location>
</feature>